<dbReference type="AlphaFoldDB" id="A0A3D8SCZ9"/>
<evidence type="ECO:0000256" key="4">
    <source>
        <dbReference type="ARBA" id="ARBA00023002"/>
    </source>
</evidence>
<evidence type="ECO:0000313" key="6">
    <source>
        <dbReference type="EMBL" id="RDW84179.1"/>
    </source>
</evidence>
<dbReference type="PRINTS" id="PR00469">
    <property type="entry name" value="PNDRDTASEII"/>
</dbReference>
<dbReference type="SUPFAM" id="SSF51905">
    <property type="entry name" value="FAD/NAD(P)-binding domain"/>
    <property type="match status" value="1"/>
</dbReference>
<sequence>MPPNTILILGGSYAGISTAHYTLKHVIPSLPSPDSYQVILVSSSREVLCRPAAPRALLSDTYFDQSKLFVTIEEQFTQYGQKFHFVHGRAKHLDHTRRVVVIDEITQTTTNTGPVHAELQLSFHALVIGTGASTHSPLFSLNAHGRPELVAKWKEFRTAMADAKSIVIAGGGPTGVETAGELGEHLNGKAGWLSSKMASPKCRITLVTSGTDLLPVLRPAIGQTAESYLAKLGVEVVKGVKVEDVIPNDAGNEALTAKSEVRLSDGETRHADLYIPAYGTIPNTSFIDESLLSPDGRVSTNPSTLRVDKAGPLVYAAGDVSDYARPAVHILTEAIPVLCANLKRDLLAETGEAAAEDRVFKADESETQLVPIGRGKGVGAAKGYRVPSFFVWLIKGRDYWLGMTGGTWSGKAWAKEV</sequence>
<gene>
    <name evidence="6" type="ORF">DSM5745_04505</name>
</gene>
<dbReference type="InterPro" id="IPR023753">
    <property type="entry name" value="FAD/NAD-binding_dom"/>
</dbReference>
<evidence type="ECO:0000313" key="7">
    <source>
        <dbReference type="Proteomes" id="UP000256690"/>
    </source>
</evidence>
<accession>A0A3D8SCZ9</accession>
<feature type="domain" description="FAD/NAD(P)-binding" evidence="5">
    <location>
        <begin position="6"/>
        <end position="321"/>
    </location>
</feature>
<dbReference type="EMBL" id="PVWQ01000004">
    <property type="protein sequence ID" value="RDW84179.1"/>
    <property type="molecule type" value="Genomic_DNA"/>
</dbReference>
<proteinExistence type="inferred from homology"/>
<dbReference type="GeneID" id="38114875"/>
<keyword evidence="4" id="KW-0560">Oxidoreductase</keyword>
<dbReference type="PANTHER" id="PTHR43735">
    <property type="entry name" value="APOPTOSIS-INDUCING FACTOR 1"/>
    <property type="match status" value="1"/>
</dbReference>
<keyword evidence="3" id="KW-0274">FAD</keyword>
<evidence type="ECO:0000256" key="2">
    <source>
        <dbReference type="ARBA" id="ARBA00022630"/>
    </source>
</evidence>
<dbReference type="GO" id="GO:0004174">
    <property type="term" value="F:electron-transferring-flavoprotein dehydrogenase activity"/>
    <property type="evidence" value="ECO:0007669"/>
    <property type="project" value="TreeGrafter"/>
</dbReference>
<protein>
    <recommendedName>
        <fullName evidence="5">FAD/NAD(P)-binding domain-containing protein</fullName>
    </recommendedName>
</protein>
<dbReference type="RefSeq" id="XP_026605517.1">
    <property type="nucleotide sequence ID" value="XM_026746521.1"/>
</dbReference>
<evidence type="ECO:0000256" key="1">
    <source>
        <dbReference type="ARBA" id="ARBA00006442"/>
    </source>
</evidence>
<dbReference type="Proteomes" id="UP000256690">
    <property type="component" value="Unassembled WGS sequence"/>
</dbReference>
<dbReference type="PANTHER" id="PTHR43735:SF3">
    <property type="entry name" value="FERROPTOSIS SUPPRESSOR PROTEIN 1"/>
    <property type="match status" value="1"/>
</dbReference>
<organism evidence="6 7">
    <name type="scientific">Aspergillus mulundensis</name>
    <dbReference type="NCBI Taxonomy" id="1810919"/>
    <lineage>
        <taxon>Eukaryota</taxon>
        <taxon>Fungi</taxon>
        <taxon>Dikarya</taxon>
        <taxon>Ascomycota</taxon>
        <taxon>Pezizomycotina</taxon>
        <taxon>Eurotiomycetes</taxon>
        <taxon>Eurotiomycetidae</taxon>
        <taxon>Eurotiales</taxon>
        <taxon>Aspergillaceae</taxon>
        <taxon>Aspergillus</taxon>
        <taxon>Aspergillus subgen. Nidulantes</taxon>
    </lineage>
</organism>
<dbReference type="Pfam" id="PF07992">
    <property type="entry name" value="Pyr_redox_2"/>
    <property type="match status" value="1"/>
</dbReference>
<dbReference type="GO" id="GO:0005737">
    <property type="term" value="C:cytoplasm"/>
    <property type="evidence" value="ECO:0007669"/>
    <property type="project" value="TreeGrafter"/>
</dbReference>
<dbReference type="InterPro" id="IPR036188">
    <property type="entry name" value="FAD/NAD-bd_sf"/>
</dbReference>
<comment type="caution">
    <text evidence="6">The sequence shown here is derived from an EMBL/GenBank/DDBJ whole genome shotgun (WGS) entry which is preliminary data.</text>
</comment>
<dbReference type="STRING" id="1810919.A0A3D8SCZ9"/>
<evidence type="ECO:0000256" key="3">
    <source>
        <dbReference type="ARBA" id="ARBA00022827"/>
    </source>
</evidence>
<name>A0A3D8SCZ9_9EURO</name>
<dbReference type="PRINTS" id="PR00368">
    <property type="entry name" value="FADPNR"/>
</dbReference>
<evidence type="ECO:0000259" key="5">
    <source>
        <dbReference type="Pfam" id="PF07992"/>
    </source>
</evidence>
<dbReference type="GO" id="GO:0050660">
    <property type="term" value="F:flavin adenine dinucleotide binding"/>
    <property type="evidence" value="ECO:0007669"/>
    <property type="project" value="TreeGrafter"/>
</dbReference>
<reference evidence="6 7" key="1">
    <citation type="journal article" date="2018" name="IMA Fungus">
        <title>IMA Genome-F 9: Draft genome sequence of Annulohypoxylon stygium, Aspergillus mulundensis, Berkeleyomyces basicola (syn. Thielaviopsis basicola), Ceratocystis smalleyi, two Cercospora beticola strains, Coleophoma cylindrospora, Fusarium fracticaudum, Phialophora cf. hyalina, and Morchella septimelata.</title>
        <authorList>
            <person name="Wingfield B.D."/>
            <person name="Bills G.F."/>
            <person name="Dong Y."/>
            <person name="Huang W."/>
            <person name="Nel W.J."/>
            <person name="Swalarsk-Parry B.S."/>
            <person name="Vaghefi N."/>
            <person name="Wilken P.M."/>
            <person name="An Z."/>
            <person name="de Beer Z.W."/>
            <person name="De Vos L."/>
            <person name="Chen L."/>
            <person name="Duong T.A."/>
            <person name="Gao Y."/>
            <person name="Hammerbacher A."/>
            <person name="Kikkert J.R."/>
            <person name="Li Y."/>
            <person name="Li H."/>
            <person name="Li K."/>
            <person name="Li Q."/>
            <person name="Liu X."/>
            <person name="Ma X."/>
            <person name="Naidoo K."/>
            <person name="Pethybridge S.J."/>
            <person name="Sun J."/>
            <person name="Steenkamp E.T."/>
            <person name="van der Nest M.A."/>
            <person name="van Wyk S."/>
            <person name="Wingfield M.J."/>
            <person name="Xiong C."/>
            <person name="Yue Q."/>
            <person name="Zhang X."/>
        </authorList>
    </citation>
    <scope>NUCLEOTIDE SEQUENCE [LARGE SCALE GENOMIC DNA]</scope>
    <source>
        <strain evidence="6 7">DSM 5745</strain>
    </source>
</reference>
<dbReference type="OrthoDB" id="202203at2759"/>
<comment type="similarity">
    <text evidence="1">Belongs to the FAD-dependent oxidoreductase family.</text>
</comment>
<keyword evidence="2" id="KW-0285">Flavoprotein</keyword>
<keyword evidence="7" id="KW-1185">Reference proteome</keyword>
<dbReference type="Gene3D" id="3.50.50.100">
    <property type="match status" value="1"/>
</dbReference>